<dbReference type="EMBL" id="JAAZAL010000118">
    <property type="protein sequence ID" value="NLE31277.1"/>
    <property type="molecule type" value="Genomic_DNA"/>
</dbReference>
<gene>
    <name evidence="1" type="ORF">GX618_03310</name>
</gene>
<dbReference type="Proteomes" id="UP000554004">
    <property type="component" value="Unassembled WGS sequence"/>
</dbReference>
<evidence type="ECO:0000313" key="2">
    <source>
        <dbReference type="Proteomes" id="UP000554004"/>
    </source>
</evidence>
<organism evidence="1 2">
    <name type="scientific">Candidatus Dojkabacteria bacterium</name>
    <dbReference type="NCBI Taxonomy" id="2099670"/>
    <lineage>
        <taxon>Bacteria</taxon>
        <taxon>Candidatus Dojkabacteria</taxon>
    </lineage>
</organism>
<keyword evidence="1" id="KW-0808">Transferase</keyword>
<proteinExistence type="predicted"/>
<feature type="non-terminal residue" evidence="1">
    <location>
        <position position="127"/>
    </location>
</feature>
<dbReference type="Gene3D" id="3.40.50.2000">
    <property type="entry name" value="Glycogen Phosphorylase B"/>
    <property type="match status" value="1"/>
</dbReference>
<accession>A0A847ETZ7</accession>
<dbReference type="AlphaFoldDB" id="A0A847ETZ7"/>
<sequence>MKKIFIISYYFPPYRGVGAKRMASLSKFLSEKGYQVIVLKASDLNYGDEIDENLNTDDKNVLVEEIKAKNSLLHNIFVNCFKYKVSIKKLISQYNPSLVIFSGGPFFYFPIGNYIREKYSIPYILDF</sequence>
<dbReference type="SUPFAM" id="SSF53756">
    <property type="entry name" value="UDP-Glycosyltransferase/glycogen phosphorylase"/>
    <property type="match status" value="1"/>
</dbReference>
<evidence type="ECO:0000313" key="1">
    <source>
        <dbReference type="EMBL" id="NLE31277.1"/>
    </source>
</evidence>
<protein>
    <submittedName>
        <fullName evidence="1">Glycosyltransferase family 4 protein</fullName>
    </submittedName>
</protein>
<comment type="caution">
    <text evidence="1">The sequence shown here is derived from an EMBL/GenBank/DDBJ whole genome shotgun (WGS) entry which is preliminary data.</text>
</comment>
<name>A0A847ETZ7_9BACT</name>
<reference evidence="1 2" key="1">
    <citation type="journal article" date="2020" name="Biotechnol. Biofuels">
        <title>New insights from the biogas microbiome by comprehensive genome-resolved metagenomics of nearly 1600 species originating from multiple anaerobic digesters.</title>
        <authorList>
            <person name="Campanaro S."/>
            <person name="Treu L."/>
            <person name="Rodriguez-R L.M."/>
            <person name="Kovalovszki A."/>
            <person name="Ziels R.M."/>
            <person name="Maus I."/>
            <person name="Zhu X."/>
            <person name="Kougias P.G."/>
            <person name="Basile A."/>
            <person name="Luo G."/>
            <person name="Schluter A."/>
            <person name="Konstantinidis K.T."/>
            <person name="Angelidaki I."/>
        </authorList>
    </citation>
    <scope>NUCLEOTIDE SEQUENCE [LARGE SCALE GENOMIC DNA]</scope>
    <source>
        <strain evidence="1">AS06rmzACSIP_421</strain>
    </source>
</reference>
<dbReference type="GO" id="GO:0016740">
    <property type="term" value="F:transferase activity"/>
    <property type="evidence" value="ECO:0007669"/>
    <property type="project" value="UniProtKB-KW"/>
</dbReference>